<reference evidence="10 11" key="1">
    <citation type="submission" date="2018-11" db="EMBL/GenBank/DDBJ databases">
        <title>Gordonia insulae sp. nov., isolated from an island soil.</title>
        <authorList>
            <person name="Kim Y.S."/>
            <person name="Kim S.B."/>
        </authorList>
    </citation>
    <scope>NUCLEOTIDE SEQUENCE [LARGE SCALE GENOMIC DNA]</scope>
    <source>
        <strain evidence="10 11">MMS17-SY073</strain>
    </source>
</reference>
<keyword evidence="11" id="KW-1185">Reference proteome</keyword>
<dbReference type="SUPFAM" id="SSF55718">
    <property type="entry name" value="SCP-like"/>
    <property type="match status" value="1"/>
</dbReference>
<keyword evidence="3 10" id="KW-0378">Hydrolase</keyword>
<dbReference type="OrthoDB" id="5240502at2"/>
<comment type="similarity">
    <text evidence="5">Belongs to the metallo-beta-lactamase superfamily. Type III sulfatase family.</text>
</comment>
<accession>A0A3G8JPW4</accession>
<dbReference type="InterPro" id="IPR038536">
    <property type="entry name" value="Alkyl/aryl-sulf_dimr_sf"/>
</dbReference>
<dbReference type="Gene3D" id="3.30.1050.10">
    <property type="entry name" value="SCP2 sterol-binding domain"/>
    <property type="match status" value="1"/>
</dbReference>
<dbReference type="GO" id="GO:0018909">
    <property type="term" value="P:dodecyl sulfate metabolic process"/>
    <property type="evidence" value="ECO:0007669"/>
    <property type="project" value="InterPro"/>
</dbReference>
<evidence type="ECO:0000256" key="5">
    <source>
        <dbReference type="ARBA" id="ARBA00033751"/>
    </source>
</evidence>
<proteinExistence type="inferred from homology"/>
<dbReference type="Gene3D" id="3.60.15.30">
    <property type="entry name" value="Metallo-beta-lactamase domain"/>
    <property type="match status" value="1"/>
</dbReference>
<evidence type="ECO:0000256" key="1">
    <source>
        <dbReference type="ARBA" id="ARBA00001947"/>
    </source>
</evidence>
<dbReference type="Pfam" id="PF14863">
    <property type="entry name" value="Alkyl_sulf_dimr"/>
    <property type="match status" value="1"/>
</dbReference>
<dbReference type="InterPro" id="IPR036527">
    <property type="entry name" value="SCP2_sterol-bd_dom_sf"/>
</dbReference>
<dbReference type="Gene3D" id="1.25.40.880">
    <property type="entry name" value="Alkyl sulfatase, dimerisation domain"/>
    <property type="match status" value="1"/>
</dbReference>
<dbReference type="InterPro" id="IPR052195">
    <property type="entry name" value="Bact_Alkyl/Aryl-Sulfatase"/>
</dbReference>
<evidence type="ECO:0000259" key="9">
    <source>
        <dbReference type="SMART" id="SM00849"/>
    </source>
</evidence>
<dbReference type="PANTHER" id="PTHR43223:SF1">
    <property type="entry name" value="ALKYL_ARYL-SULFATASE BDS1"/>
    <property type="match status" value="1"/>
</dbReference>
<dbReference type="Proteomes" id="UP000271469">
    <property type="component" value="Chromosome"/>
</dbReference>
<dbReference type="EMBL" id="CP033972">
    <property type="protein sequence ID" value="AZG47154.1"/>
    <property type="molecule type" value="Genomic_DNA"/>
</dbReference>
<evidence type="ECO:0000313" key="11">
    <source>
        <dbReference type="Proteomes" id="UP000271469"/>
    </source>
</evidence>
<dbReference type="Pfam" id="PF14864">
    <property type="entry name" value="Alkyl_sulf_C"/>
    <property type="match status" value="1"/>
</dbReference>
<dbReference type="SMART" id="SM00849">
    <property type="entry name" value="Lactamase_B"/>
    <property type="match status" value="1"/>
</dbReference>
<dbReference type="KEGG" id="gom:D7316_03762"/>
<evidence type="ECO:0000256" key="4">
    <source>
        <dbReference type="ARBA" id="ARBA00022833"/>
    </source>
</evidence>
<name>A0A3G8JPW4_9ACTN</name>
<sequence>MRSIAKPATQHTITANAKVVDQLPFQDRQAYADARQGFIGTIDPLVITDDSGRVVWDLEQYAFLQDESPTTVNPSLWRISQLHMAHGLFKVTDRIHQIRGFDISNMTVIEGESGYIIVDPLTSVECARAAIELVYDHLGERPIRAIIYTHSHADHFGGVKALIDEDDIHPGGVRVVAPSGFMEHTVSENVYAGNAMYRRAQYMYGQNLSVDPTGMVSTGLGIALSQGQISLIEPTDLISDSGQELVLDGVRIEFQFTPDSEAPAEMHFYIPEMRALCMAENVSHHMHNLYTPRGAQIRDAAAWSRYIDEAMRRYGHKSDVMFICHQWPVWGTDSIRDFLTEQRDLYRYIHDETLRLAAHGHTMVEIAEMIEFPEGLATTWTARGYYGSLNHNAKAVYQRYLGFFDGNPANLHPHPPVESARRYVDFMGGAEVILAKARRSFDDGDYRWVAQVVNHVVFADPDNTSARELQADALEQLGYQAESAPWRNFYLTGAQDLREGVRTDEATLGTSDVLSAMTTDMLFDYLAIRLNGPKASGRNFTVLVHVTDTGETRLAELIHGVLICTPVDGHADADTSVRLDKPTLTGLALGAATLTDAVSAGAVDLSGDDELVYDLFTLFDTFSRSFDIVTP</sequence>
<dbReference type="AlphaFoldDB" id="A0A3G8JPW4"/>
<gene>
    <name evidence="10" type="primary">yjcS_1</name>
    <name evidence="10" type="ORF">D7316_03762</name>
</gene>
<feature type="domain" description="Metallo-beta-lactamase" evidence="9">
    <location>
        <begin position="103"/>
        <end position="325"/>
    </location>
</feature>
<dbReference type="InterPro" id="IPR001279">
    <property type="entry name" value="Metallo-B-lactamas"/>
</dbReference>
<evidence type="ECO:0000256" key="3">
    <source>
        <dbReference type="ARBA" id="ARBA00022801"/>
    </source>
</evidence>
<dbReference type="FunFam" id="3.60.15.30:FF:000001">
    <property type="entry name" value="Alkyl/aryl-sulfatase BDS1"/>
    <property type="match status" value="1"/>
</dbReference>
<keyword evidence="2" id="KW-0479">Metal-binding</keyword>
<dbReference type="GO" id="GO:0046983">
    <property type="term" value="F:protein dimerization activity"/>
    <property type="evidence" value="ECO:0007669"/>
    <property type="project" value="InterPro"/>
</dbReference>
<dbReference type="EC" id="3.1.6.21" evidence="6"/>
<dbReference type="SUPFAM" id="SSF56281">
    <property type="entry name" value="Metallo-hydrolase/oxidoreductase"/>
    <property type="match status" value="1"/>
</dbReference>
<dbReference type="InterPro" id="IPR036866">
    <property type="entry name" value="RibonucZ/Hydroxyglut_hydro"/>
</dbReference>
<comment type="cofactor">
    <cofactor evidence="1">
        <name>Zn(2+)</name>
        <dbReference type="ChEBI" id="CHEBI:29105"/>
    </cofactor>
</comment>
<dbReference type="FunFam" id="1.25.40.880:FF:000001">
    <property type="entry name" value="SDS hydrolase SdsA1"/>
    <property type="match status" value="1"/>
</dbReference>
<dbReference type="GO" id="GO:0018741">
    <property type="term" value="F:linear primary-alkylsulfatase activity"/>
    <property type="evidence" value="ECO:0007669"/>
    <property type="project" value="UniProtKB-EC"/>
</dbReference>
<dbReference type="PANTHER" id="PTHR43223">
    <property type="entry name" value="ALKYL/ARYL-SULFATASE"/>
    <property type="match status" value="1"/>
</dbReference>
<dbReference type="Pfam" id="PF00753">
    <property type="entry name" value="Lactamase_B"/>
    <property type="match status" value="1"/>
</dbReference>
<dbReference type="CDD" id="cd07710">
    <property type="entry name" value="arylsulfatase_Sdsa1-like_MBL-fold"/>
    <property type="match status" value="1"/>
</dbReference>
<evidence type="ECO:0000313" key="10">
    <source>
        <dbReference type="EMBL" id="AZG47154.1"/>
    </source>
</evidence>
<evidence type="ECO:0000256" key="2">
    <source>
        <dbReference type="ARBA" id="ARBA00022723"/>
    </source>
</evidence>
<keyword evidence="4" id="KW-0862">Zinc</keyword>
<dbReference type="RefSeq" id="WP_124709561.1">
    <property type="nucleotide sequence ID" value="NZ_CP033972.1"/>
</dbReference>
<organism evidence="10 11">
    <name type="scientific">Gordonia insulae</name>
    <dbReference type="NCBI Taxonomy" id="2420509"/>
    <lineage>
        <taxon>Bacteria</taxon>
        <taxon>Bacillati</taxon>
        <taxon>Actinomycetota</taxon>
        <taxon>Actinomycetes</taxon>
        <taxon>Mycobacteriales</taxon>
        <taxon>Gordoniaceae</taxon>
        <taxon>Gordonia</taxon>
    </lineage>
</organism>
<dbReference type="InterPro" id="IPR044097">
    <property type="entry name" value="Bds1/SdsA1_MBL-fold"/>
</dbReference>
<dbReference type="InterPro" id="IPR029229">
    <property type="entry name" value="Alkyl_sulf_C"/>
</dbReference>
<protein>
    <recommendedName>
        <fullName evidence="7">Linear primary-alkylsulfatase</fullName>
        <ecNumber evidence="6">3.1.6.21</ecNumber>
    </recommendedName>
    <alternativeName>
        <fullName evidence="8">Type III linear primary-alkylsulfatase</fullName>
    </alternativeName>
</protein>
<evidence type="ECO:0000256" key="7">
    <source>
        <dbReference type="ARBA" id="ARBA00068034"/>
    </source>
</evidence>
<evidence type="ECO:0000256" key="8">
    <source>
        <dbReference type="ARBA" id="ARBA00075789"/>
    </source>
</evidence>
<evidence type="ECO:0000256" key="6">
    <source>
        <dbReference type="ARBA" id="ARBA00066568"/>
    </source>
</evidence>
<dbReference type="GO" id="GO:0046872">
    <property type="term" value="F:metal ion binding"/>
    <property type="evidence" value="ECO:0007669"/>
    <property type="project" value="UniProtKB-KW"/>
</dbReference>
<dbReference type="InterPro" id="IPR029228">
    <property type="entry name" value="Alkyl_sulf_dimr"/>
</dbReference>